<reference evidence="2 3" key="1">
    <citation type="journal article" date="2021" name="Nat. Commun.">
        <title>Genetic determinants of endophytism in the Arabidopsis root mycobiome.</title>
        <authorList>
            <person name="Mesny F."/>
            <person name="Miyauchi S."/>
            <person name="Thiergart T."/>
            <person name="Pickel B."/>
            <person name="Atanasova L."/>
            <person name="Karlsson M."/>
            <person name="Huettel B."/>
            <person name="Barry K.W."/>
            <person name="Haridas S."/>
            <person name="Chen C."/>
            <person name="Bauer D."/>
            <person name="Andreopoulos W."/>
            <person name="Pangilinan J."/>
            <person name="LaButti K."/>
            <person name="Riley R."/>
            <person name="Lipzen A."/>
            <person name="Clum A."/>
            <person name="Drula E."/>
            <person name="Henrissat B."/>
            <person name="Kohler A."/>
            <person name="Grigoriev I.V."/>
            <person name="Martin F.M."/>
            <person name="Hacquard S."/>
        </authorList>
    </citation>
    <scope>NUCLEOTIDE SEQUENCE [LARGE SCALE GENOMIC DNA]</scope>
    <source>
        <strain evidence="2 3">MPI-SDFR-AT-0080</strain>
    </source>
</reference>
<protein>
    <submittedName>
        <fullName evidence="2">Uncharacterized protein</fullName>
    </submittedName>
</protein>
<evidence type="ECO:0000313" key="2">
    <source>
        <dbReference type="EMBL" id="KAH7060400.1"/>
    </source>
</evidence>
<feature type="transmembrane region" description="Helical" evidence="1">
    <location>
        <begin position="16"/>
        <end position="37"/>
    </location>
</feature>
<proteinExistence type="predicted"/>
<sequence length="243" mass="26978">MRLEKSVDRPKHPLRLAFRLLIVVVVVVRVPIAPPIAKGQKRFMNLTPGNGVSFLRACVTQRPLRAKTGAPASLFRLNAPSPESKQEEAWPGNGNCRPTASLGFRSQQPLLLPLPLRLHIARPPRFFPTQSRSLPLISEPYGLQSSRVPGEICPEIKLVTGAPCSITPIFSPHDLAVLGYGDADRPQSIESLGALFIKMERLLVACGRFARVERLYFALCCLSSLRGPHRLRYDHDRSCWSST</sequence>
<keyword evidence="1" id="KW-1133">Transmembrane helix</keyword>
<dbReference type="EMBL" id="JAGTJR010000005">
    <property type="protein sequence ID" value="KAH7060400.1"/>
    <property type="molecule type" value="Genomic_DNA"/>
</dbReference>
<keyword evidence="1" id="KW-0812">Transmembrane</keyword>
<evidence type="ECO:0000256" key="1">
    <source>
        <dbReference type="SAM" id="Phobius"/>
    </source>
</evidence>
<organism evidence="2 3">
    <name type="scientific">Macrophomina phaseolina</name>
    <dbReference type="NCBI Taxonomy" id="35725"/>
    <lineage>
        <taxon>Eukaryota</taxon>
        <taxon>Fungi</taxon>
        <taxon>Dikarya</taxon>
        <taxon>Ascomycota</taxon>
        <taxon>Pezizomycotina</taxon>
        <taxon>Dothideomycetes</taxon>
        <taxon>Dothideomycetes incertae sedis</taxon>
        <taxon>Botryosphaeriales</taxon>
        <taxon>Botryosphaeriaceae</taxon>
        <taxon>Macrophomina</taxon>
    </lineage>
</organism>
<evidence type="ECO:0000313" key="3">
    <source>
        <dbReference type="Proteomes" id="UP000774617"/>
    </source>
</evidence>
<keyword evidence="3" id="KW-1185">Reference proteome</keyword>
<comment type="caution">
    <text evidence="2">The sequence shown here is derived from an EMBL/GenBank/DDBJ whole genome shotgun (WGS) entry which is preliminary data.</text>
</comment>
<accession>A0ABQ8GL63</accession>
<keyword evidence="1" id="KW-0472">Membrane</keyword>
<name>A0ABQ8GL63_9PEZI</name>
<gene>
    <name evidence="2" type="ORF">B0J12DRAFT_648721</name>
</gene>
<dbReference type="Proteomes" id="UP000774617">
    <property type="component" value="Unassembled WGS sequence"/>
</dbReference>